<dbReference type="CDD" id="cd18774">
    <property type="entry name" value="PDC2_HK_sensor"/>
    <property type="match status" value="1"/>
</dbReference>
<comment type="caution">
    <text evidence="4">The sequence shown here is derived from an EMBL/GenBank/DDBJ whole genome shotgun (WGS) entry which is preliminary data.</text>
</comment>
<evidence type="ECO:0000259" key="3">
    <source>
        <dbReference type="PROSITE" id="PS50125"/>
    </source>
</evidence>
<keyword evidence="2" id="KW-0812">Transmembrane</keyword>
<name>A0ABT7F0T6_9RHOB</name>
<dbReference type="EMBL" id="JASNJD010000007">
    <property type="protein sequence ID" value="MDK3018205.1"/>
    <property type="molecule type" value="Genomic_DNA"/>
</dbReference>
<reference evidence="4 5" key="1">
    <citation type="submission" date="2023-05" db="EMBL/GenBank/DDBJ databases">
        <title>Pseudodonghicola sp. nov.</title>
        <authorList>
            <person name="Huang J."/>
        </authorList>
    </citation>
    <scope>NUCLEOTIDE SEQUENCE [LARGE SCALE GENOMIC DNA]</scope>
    <source>
        <strain evidence="4 5">IC7</strain>
    </source>
</reference>
<feature type="transmembrane region" description="Helical" evidence="2">
    <location>
        <begin position="34"/>
        <end position="55"/>
    </location>
</feature>
<dbReference type="PANTHER" id="PTHR43081">
    <property type="entry name" value="ADENYLATE CYCLASE, TERMINAL-DIFFERENTIATION SPECIFIC-RELATED"/>
    <property type="match status" value="1"/>
</dbReference>
<feature type="region of interest" description="Disordered" evidence="1">
    <location>
        <begin position="1"/>
        <end position="25"/>
    </location>
</feature>
<organism evidence="4 5">
    <name type="scientific">Pseudodonghicola flavimaris</name>
    <dbReference type="NCBI Taxonomy" id="3050036"/>
    <lineage>
        <taxon>Bacteria</taxon>
        <taxon>Pseudomonadati</taxon>
        <taxon>Pseudomonadota</taxon>
        <taxon>Alphaproteobacteria</taxon>
        <taxon>Rhodobacterales</taxon>
        <taxon>Paracoccaceae</taxon>
        <taxon>Pseudodonghicola</taxon>
    </lineage>
</organism>
<keyword evidence="5" id="KW-1185">Reference proteome</keyword>
<evidence type="ECO:0000256" key="2">
    <source>
        <dbReference type="SAM" id="Phobius"/>
    </source>
</evidence>
<dbReference type="Gene3D" id="3.30.450.20">
    <property type="entry name" value="PAS domain"/>
    <property type="match status" value="1"/>
</dbReference>
<proteinExistence type="predicted"/>
<sequence>MTRQLAEATTDPQGPDQGRTAPPRRRFSVPLKPAVLLVVMALTVPVLLAIIDINYRSTDRVVRDHATALVERFRSEAIDDIVGEFDHLTGQIATAAELGHQEPAFFADDRALSYLFRVLEHSPTVLNVYVGLQDGSFRQARRIGDPSQPVLGQVPPEGTRYAYRLVEPKAGAPVQDRYIFLDAHQTELGEVSEPSRYDPRQRAWYRQAVAAGGTLTTDPELFWALGLVGFSVAAPFGPDDRLSGVVAVDVTLDRFSNYLAENPLSPNSVSYLLDENGNVLAASDGTSVYGSANEAVHLRHVADVGNRLVALAYANRPVTGSAEVYPFSQDGRDYLVGLTDFGARFGKPWRLLVVTPLSDFTATLSRHNRQMVTFGLCAVAVQLFLIYLIASRVAAPLRGLSAKVKRIRSLEPADDLPVVHSSVREIAALSHAIETLDIAVQAFARFVPVGLVRQLLTSEQRLEVGGQSKFLTIFFSDMEGFSTLAEKMASRELLDRISTMLELVSKSVHQEQGTIDKFVGDGVMAFWGAPAPLEDHAWHACVAALRLQHVLGQLNETWRDADAPQMRLRVGIHSDAVLVGNVGSRERMSYTVLGDGVNIAARLETLNKEYGTLICISQDTFREAGDRLCVRPVDEVSLKGRRARTTVYELLGVEGAEPELRPSTEAIELARLTRHAFDALTAGDREAALAGYRAVLALRPHDPVAQVQIARLSTRDTFQIAGLSHEQH</sequence>
<evidence type="ECO:0000256" key="1">
    <source>
        <dbReference type="SAM" id="MobiDB-lite"/>
    </source>
</evidence>
<dbReference type="PROSITE" id="PS50125">
    <property type="entry name" value="GUANYLATE_CYCLASE_2"/>
    <property type="match status" value="1"/>
</dbReference>
<dbReference type="InterPro" id="IPR001054">
    <property type="entry name" value="A/G_cyclase"/>
</dbReference>
<keyword evidence="2" id="KW-1133">Transmembrane helix</keyword>
<protein>
    <submittedName>
        <fullName evidence="4">Adenylate/guanylate cyclase domain-containing protein</fullName>
    </submittedName>
</protein>
<dbReference type="CDD" id="cd07302">
    <property type="entry name" value="CHD"/>
    <property type="match status" value="1"/>
</dbReference>
<dbReference type="SMART" id="SM00044">
    <property type="entry name" value="CYCc"/>
    <property type="match status" value="1"/>
</dbReference>
<feature type="domain" description="Guanylate cyclase" evidence="3">
    <location>
        <begin position="472"/>
        <end position="604"/>
    </location>
</feature>
<dbReference type="Gene3D" id="6.10.340.10">
    <property type="match status" value="1"/>
</dbReference>
<keyword evidence="2" id="KW-0472">Membrane</keyword>
<evidence type="ECO:0000313" key="4">
    <source>
        <dbReference type="EMBL" id="MDK3018205.1"/>
    </source>
</evidence>
<dbReference type="RefSeq" id="WP_284481021.1">
    <property type="nucleotide sequence ID" value="NZ_JASNJD010000007.1"/>
</dbReference>
<dbReference type="Gene3D" id="3.30.70.1230">
    <property type="entry name" value="Nucleotide cyclase"/>
    <property type="match status" value="1"/>
</dbReference>
<dbReference type="PANTHER" id="PTHR43081:SF1">
    <property type="entry name" value="ADENYLATE CYCLASE, TERMINAL-DIFFERENTIATION SPECIFIC"/>
    <property type="match status" value="1"/>
</dbReference>
<gene>
    <name evidence="4" type="ORF">QO033_11000</name>
</gene>
<evidence type="ECO:0000313" key="5">
    <source>
        <dbReference type="Proteomes" id="UP001243757"/>
    </source>
</evidence>
<dbReference type="InterPro" id="IPR050697">
    <property type="entry name" value="Adenylyl/Guanylyl_Cyclase_3/4"/>
</dbReference>
<dbReference type="Pfam" id="PF00211">
    <property type="entry name" value="Guanylate_cyc"/>
    <property type="match status" value="1"/>
</dbReference>
<feature type="transmembrane region" description="Helical" evidence="2">
    <location>
        <begin position="371"/>
        <end position="390"/>
    </location>
</feature>
<accession>A0ABT7F0T6</accession>
<dbReference type="SUPFAM" id="SSF55073">
    <property type="entry name" value="Nucleotide cyclase"/>
    <property type="match status" value="1"/>
</dbReference>
<dbReference type="InterPro" id="IPR029787">
    <property type="entry name" value="Nucleotide_cyclase"/>
</dbReference>
<dbReference type="Proteomes" id="UP001243757">
    <property type="component" value="Unassembled WGS sequence"/>
</dbReference>